<gene>
    <name evidence="2" type="ORF">H9838_05320</name>
</gene>
<dbReference type="PANTHER" id="PTHR47099">
    <property type="entry name" value="METHYLCOBAMIDE:COM METHYLTRANSFERASE MTBA"/>
    <property type="match status" value="1"/>
</dbReference>
<dbReference type="Proteomes" id="UP000823915">
    <property type="component" value="Unassembled WGS sequence"/>
</dbReference>
<comment type="caution">
    <text evidence="2">The sequence shown here is derived from an EMBL/GenBank/DDBJ whole genome shotgun (WGS) entry which is preliminary data.</text>
</comment>
<dbReference type="EMBL" id="DXDU01000091">
    <property type="protein sequence ID" value="HIY26582.1"/>
    <property type="molecule type" value="Genomic_DNA"/>
</dbReference>
<dbReference type="GO" id="GO:0006779">
    <property type="term" value="P:porphyrin-containing compound biosynthetic process"/>
    <property type="evidence" value="ECO:0007669"/>
    <property type="project" value="InterPro"/>
</dbReference>
<dbReference type="InterPro" id="IPR000257">
    <property type="entry name" value="Uroporphyrinogen_deCOase"/>
</dbReference>
<reference evidence="2" key="1">
    <citation type="journal article" date="2021" name="PeerJ">
        <title>Extensive microbial diversity within the chicken gut microbiome revealed by metagenomics and culture.</title>
        <authorList>
            <person name="Gilroy R."/>
            <person name="Ravi A."/>
            <person name="Getino M."/>
            <person name="Pursley I."/>
            <person name="Horton D.L."/>
            <person name="Alikhan N.F."/>
            <person name="Baker D."/>
            <person name="Gharbi K."/>
            <person name="Hall N."/>
            <person name="Watson M."/>
            <person name="Adriaenssens E.M."/>
            <person name="Foster-Nyarko E."/>
            <person name="Jarju S."/>
            <person name="Secka A."/>
            <person name="Antonio M."/>
            <person name="Oren A."/>
            <person name="Chaudhuri R.R."/>
            <person name="La Ragione R."/>
            <person name="Hildebrand F."/>
            <person name="Pallen M.J."/>
        </authorList>
    </citation>
    <scope>NUCLEOTIDE SEQUENCE</scope>
    <source>
        <strain evidence="2">1282</strain>
    </source>
</reference>
<dbReference type="InterPro" id="IPR038071">
    <property type="entry name" value="UROD/MetE-like_sf"/>
</dbReference>
<dbReference type="GO" id="GO:0004853">
    <property type="term" value="F:uroporphyrinogen decarboxylase activity"/>
    <property type="evidence" value="ECO:0007669"/>
    <property type="project" value="InterPro"/>
</dbReference>
<dbReference type="InterPro" id="IPR052024">
    <property type="entry name" value="Methanogen_methyltrans"/>
</dbReference>
<dbReference type="AlphaFoldDB" id="A0A9D1YCT6"/>
<dbReference type="CDD" id="cd03465">
    <property type="entry name" value="URO-D_like"/>
    <property type="match status" value="1"/>
</dbReference>
<sequence length="339" mass="35995">MQRNMKQWLEDLARSPEKKPLPILSFPAVQLLGTTVEELIADSAAQARGMALVAQEVDAAASVSLMDLSVEAECFGAQIRVSLGEVPTVVGRLVSTLEEAQALAVPPVGAARSGLYLQAVRLAKEQIHDRPVLAGVIGPFSLAARLLDVSEALMACYDEPELVEVVVEKACQFLLSYCRAYKEAGADGVLLAEPVAGLLSPALVEEFSSPYVKRVVEAVQDDSFLVIYHNCGGSALPALPSILSTGAAAYHFGNAVDMEDILRQVPEDTVVLGNIDPAGEFLNGTPASIRAATLSLLERCGGYPNFILSSGCDIPPLAPWENIHAFFDAAAEHAQKRGS</sequence>
<evidence type="ECO:0000259" key="1">
    <source>
        <dbReference type="Pfam" id="PF01208"/>
    </source>
</evidence>
<name>A0A9D1YCT6_9FIRM</name>
<dbReference type="SUPFAM" id="SSF51726">
    <property type="entry name" value="UROD/MetE-like"/>
    <property type="match status" value="1"/>
</dbReference>
<dbReference type="Pfam" id="PF01208">
    <property type="entry name" value="URO-D"/>
    <property type="match status" value="1"/>
</dbReference>
<accession>A0A9D1YCT6</accession>
<dbReference type="PANTHER" id="PTHR47099:SF1">
    <property type="entry name" value="METHYLCOBAMIDE:COM METHYLTRANSFERASE MTBA"/>
    <property type="match status" value="1"/>
</dbReference>
<proteinExistence type="predicted"/>
<organism evidence="2 3">
    <name type="scientific">Candidatus Acutalibacter pullistercoris</name>
    <dbReference type="NCBI Taxonomy" id="2838418"/>
    <lineage>
        <taxon>Bacteria</taxon>
        <taxon>Bacillati</taxon>
        <taxon>Bacillota</taxon>
        <taxon>Clostridia</taxon>
        <taxon>Eubacteriales</taxon>
        <taxon>Acutalibacteraceae</taxon>
        <taxon>Acutalibacter</taxon>
    </lineage>
</organism>
<evidence type="ECO:0000313" key="3">
    <source>
        <dbReference type="Proteomes" id="UP000823915"/>
    </source>
</evidence>
<protein>
    <submittedName>
        <fullName evidence="2">Uroporphyrinogen decarboxylase family protein</fullName>
    </submittedName>
</protein>
<dbReference type="Gene3D" id="3.20.20.210">
    <property type="match status" value="1"/>
</dbReference>
<reference evidence="2" key="2">
    <citation type="submission" date="2021-04" db="EMBL/GenBank/DDBJ databases">
        <authorList>
            <person name="Gilroy R."/>
        </authorList>
    </citation>
    <scope>NUCLEOTIDE SEQUENCE</scope>
    <source>
        <strain evidence="2">1282</strain>
    </source>
</reference>
<feature type="domain" description="Uroporphyrinogen decarboxylase (URO-D)" evidence="1">
    <location>
        <begin position="33"/>
        <end position="332"/>
    </location>
</feature>
<evidence type="ECO:0000313" key="2">
    <source>
        <dbReference type="EMBL" id="HIY26582.1"/>
    </source>
</evidence>